<dbReference type="CDD" id="cd01597">
    <property type="entry name" value="pCLME"/>
    <property type="match status" value="1"/>
</dbReference>
<evidence type="ECO:0000256" key="1">
    <source>
        <dbReference type="ARBA" id="ARBA00034772"/>
    </source>
</evidence>
<dbReference type="GO" id="GO:0047472">
    <property type="term" value="F:3-carboxy-cis,cis-muconate cycloisomerase activity"/>
    <property type="evidence" value="ECO:0007669"/>
    <property type="project" value="UniProtKB-EC"/>
</dbReference>
<dbReference type="Gene3D" id="1.10.40.30">
    <property type="entry name" value="Fumarase/aspartase (C-terminal domain)"/>
    <property type="match status" value="1"/>
</dbReference>
<dbReference type="PRINTS" id="PR00145">
    <property type="entry name" value="ARGSUCLYASE"/>
</dbReference>
<dbReference type="PRINTS" id="PR00149">
    <property type="entry name" value="FUMRATELYASE"/>
</dbReference>
<comment type="similarity">
    <text evidence="1">Belongs to the class-II fumarase/aspartase family.</text>
</comment>
<dbReference type="InterPro" id="IPR019468">
    <property type="entry name" value="AdenyloSucc_lyase_C"/>
</dbReference>
<dbReference type="PANTHER" id="PTHR43172">
    <property type="entry name" value="ADENYLOSUCCINATE LYASE"/>
    <property type="match status" value="1"/>
</dbReference>
<dbReference type="Pfam" id="PF10397">
    <property type="entry name" value="ADSL_C"/>
    <property type="match status" value="1"/>
</dbReference>
<dbReference type="PANTHER" id="PTHR43172:SF2">
    <property type="entry name" value="ADENYLOSUCCINATE LYASE C-TERMINAL DOMAIN-CONTAINING PROTEIN"/>
    <property type="match status" value="1"/>
</dbReference>
<organism evidence="3 4">
    <name type="scientific">Bradyrhizobium nitroreducens</name>
    <dbReference type="NCBI Taxonomy" id="709803"/>
    <lineage>
        <taxon>Bacteria</taxon>
        <taxon>Pseudomonadati</taxon>
        <taxon>Pseudomonadota</taxon>
        <taxon>Alphaproteobacteria</taxon>
        <taxon>Hyphomicrobiales</taxon>
        <taxon>Nitrobacteraceae</taxon>
        <taxon>Bradyrhizobium</taxon>
    </lineage>
</organism>
<dbReference type="Pfam" id="PF00206">
    <property type="entry name" value="Lyase_1"/>
    <property type="match status" value="1"/>
</dbReference>
<dbReference type="SUPFAM" id="SSF48557">
    <property type="entry name" value="L-aspartase-like"/>
    <property type="match status" value="1"/>
</dbReference>
<evidence type="ECO:0000259" key="2">
    <source>
        <dbReference type="SMART" id="SM00998"/>
    </source>
</evidence>
<keyword evidence="3" id="KW-0413">Isomerase</keyword>
<keyword evidence="4" id="KW-1185">Reference proteome</keyword>
<dbReference type="InterPro" id="IPR008948">
    <property type="entry name" value="L-Aspartase-like"/>
</dbReference>
<protein>
    <submittedName>
        <fullName evidence="3">3-carboxy-cis,cis-muconate cycloisomerase</fullName>
        <ecNumber evidence="3">5.5.1.2</ecNumber>
    </submittedName>
</protein>
<accession>A0A2M6UBB3</accession>
<dbReference type="FunFam" id="1.20.200.10:FF:000014">
    <property type="entry name" value="3-carboxy-cis,cis-muconate cycloisomerase"/>
    <property type="match status" value="1"/>
</dbReference>
<dbReference type="InterPro" id="IPR000362">
    <property type="entry name" value="Fumarate_lyase_fam"/>
</dbReference>
<gene>
    <name evidence="3" type="ORF">TSA1_14850</name>
</gene>
<dbReference type="SMART" id="SM00998">
    <property type="entry name" value="ADSL_C"/>
    <property type="match status" value="1"/>
</dbReference>
<dbReference type="EMBL" id="LFJC01000003">
    <property type="protein sequence ID" value="PIT01912.1"/>
    <property type="molecule type" value="Genomic_DNA"/>
</dbReference>
<dbReference type="Gene3D" id="1.20.200.10">
    <property type="entry name" value="Fumarase/aspartase (Central domain)"/>
    <property type="match status" value="1"/>
</dbReference>
<dbReference type="RefSeq" id="WP_100177098.1">
    <property type="nucleotide sequence ID" value="NZ_LFJC01000003.1"/>
</dbReference>
<sequence>MGSTVFDSGLFRDMFGTSEMRAIFADDGLVGRYIEAEVALARAQARIGVVPKAAAEAIAAAARSIQIDFEKLRRETEIVGYPILPLVHQLAEAAGEAGRFVHWGATTQDIMDTANVLQIRAALQVVARDLREVRDILAVMAHKYRNTPMAGRTHLQQALPVTFGYKAAVWLSSIDRHIERVDQALPRILVGEFSGAAGTLASVGDGGLEMQKLFCEELGLHQPSITWHVARDGIAESVTLLGLITGTLGKIATDVMLMSASEFGEVSEPFVHGRGASSTMPQKRNPISSELMLAAAKSVRQHVAAMLDGMIHDFERATGPWHLEWVSLPESFLLTAASLANAKFMLAGLVVHEHRMLQNLDLTRGLIVAEAVMMAAAPKLGRQRAHDVVYDACRRVIEGGGQLADILAGVPEITEALGGEDMIRRHCDPANYLGLCGPMVDRVLQISAAGAR</sequence>
<dbReference type="EC" id="5.5.1.2" evidence="3"/>
<comment type="caution">
    <text evidence="3">The sequence shown here is derived from an EMBL/GenBank/DDBJ whole genome shotgun (WGS) entry which is preliminary data.</text>
</comment>
<reference evidence="3 4" key="1">
    <citation type="submission" date="2015-06" db="EMBL/GenBank/DDBJ databases">
        <title>Comparative genome analysis of nirS-carrying Bradyrhizobium sp. strains.</title>
        <authorList>
            <person name="Ishii S."/>
            <person name="Jang J."/>
            <person name="Nishizawa T."/>
            <person name="Senoo K."/>
        </authorList>
    </citation>
    <scope>NUCLEOTIDE SEQUENCE [LARGE SCALE GENOMIC DNA]</scope>
    <source>
        <strain evidence="3 4">TSA1</strain>
    </source>
</reference>
<dbReference type="AlphaFoldDB" id="A0A2M6UBB3"/>
<dbReference type="InterPro" id="IPR022761">
    <property type="entry name" value="Fumarate_lyase_N"/>
</dbReference>
<dbReference type="Proteomes" id="UP000228930">
    <property type="component" value="Unassembled WGS sequence"/>
</dbReference>
<evidence type="ECO:0000313" key="3">
    <source>
        <dbReference type="EMBL" id="PIT01912.1"/>
    </source>
</evidence>
<feature type="domain" description="Adenylosuccinate lyase C-terminal" evidence="2">
    <location>
        <begin position="364"/>
        <end position="444"/>
    </location>
</feature>
<proteinExistence type="inferred from homology"/>
<evidence type="ECO:0000313" key="4">
    <source>
        <dbReference type="Proteomes" id="UP000228930"/>
    </source>
</evidence>
<name>A0A2M6UBB3_9BRAD</name>